<dbReference type="Proteomes" id="UP001211907">
    <property type="component" value="Unassembled WGS sequence"/>
</dbReference>
<dbReference type="GO" id="GO:0006144">
    <property type="term" value="P:purine nucleobase metabolic process"/>
    <property type="evidence" value="ECO:0007669"/>
    <property type="project" value="TreeGrafter"/>
</dbReference>
<comment type="pathway">
    <text evidence="2 11">Purine metabolism; AMP biosynthesis via salvage pathway; AMP from adenosine: step 1/1.</text>
</comment>
<feature type="domain" description="Carbohydrate kinase PfkB" evidence="13">
    <location>
        <begin position="69"/>
        <end position="380"/>
    </location>
</feature>
<comment type="similarity">
    <text evidence="3 11">Belongs to the carbohydrate kinase PfkB family.</text>
</comment>
<keyword evidence="15" id="KW-1185">Reference proteome</keyword>
<dbReference type="GO" id="GO:0004001">
    <property type="term" value="F:adenosine kinase activity"/>
    <property type="evidence" value="ECO:0007669"/>
    <property type="project" value="UniProtKB-UniRule"/>
</dbReference>
<gene>
    <name evidence="14" type="primary">ADO1</name>
    <name evidence="14" type="ORF">HK100_001843</name>
</gene>
<dbReference type="Gene3D" id="3.40.1190.20">
    <property type="match status" value="1"/>
</dbReference>
<reference evidence="14" key="1">
    <citation type="submission" date="2020-05" db="EMBL/GenBank/DDBJ databases">
        <title>Phylogenomic resolution of chytrid fungi.</title>
        <authorList>
            <person name="Stajich J.E."/>
            <person name="Amses K."/>
            <person name="Simmons R."/>
            <person name="Seto K."/>
            <person name="Myers J."/>
            <person name="Bonds A."/>
            <person name="Quandt C.A."/>
            <person name="Barry K."/>
            <person name="Liu P."/>
            <person name="Grigoriev I."/>
            <person name="Longcore J.E."/>
            <person name="James T.Y."/>
        </authorList>
    </citation>
    <scope>NUCLEOTIDE SEQUENCE</scope>
    <source>
        <strain evidence="14">JEL0513</strain>
    </source>
</reference>
<keyword evidence="11" id="KW-0460">Magnesium</keyword>
<dbReference type="EC" id="2.7.1.20" evidence="4 11"/>
<dbReference type="PANTHER" id="PTHR45769:SF3">
    <property type="entry name" value="ADENOSINE KINASE"/>
    <property type="match status" value="1"/>
</dbReference>
<evidence type="ECO:0000256" key="7">
    <source>
        <dbReference type="ARBA" id="ARBA00022741"/>
    </source>
</evidence>
<evidence type="ECO:0000256" key="5">
    <source>
        <dbReference type="ARBA" id="ARBA00022679"/>
    </source>
</evidence>
<evidence type="ECO:0000256" key="12">
    <source>
        <dbReference type="SAM" id="MobiDB-lite"/>
    </source>
</evidence>
<evidence type="ECO:0000313" key="15">
    <source>
        <dbReference type="Proteomes" id="UP001211907"/>
    </source>
</evidence>
<organism evidence="14 15">
    <name type="scientific">Physocladia obscura</name>
    <dbReference type="NCBI Taxonomy" id="109957"/>
    <lineage>
        <taxon>Eukaryota</taxon>
        <taxon>Fungi</taxon>
        <taxon>Fungi incertae sedis</taxon>
        <taxon>Chytridiomycota</taxon>
        <taxon>Chytridiomycota incertae sedis</taxon>
        <taxon>Chytridiomycetes</taxon>
        <taxon>Chytridiales</taxon>
        <taxon>Chytriomycetaceae</taxon>
        <taxon>Physocladia</taxon>
    </lineage>
</organism>
<dbReference type="InterPro" id="IPR011611">
    <property type="entry name" value="PfkB_dom"/>
</dbReference>
<feature type="active site" description="Proton acceptor" evidence="10">
    <location>
        <position position="339"/>
    </location>
</feature>
<keyword evidence="9 11" id="KW-0067">ATP-binding</keyword>
<comment type="catalytic activity">
    <reaction evidence="11">
        <text>adenosine + ATP = AMP + ADP + H(+)</text>
        <dbReference type="Rhea" id="RHEA:20824"/>
        <dbReference type="ChEBI" id="CHEBI:15378"/>
        <dbReference type="ChEBI" id="CHEBI:16335"/>
        <dbReference type="ChEBI" id="CHEBI:30616"/>
        <dbReference type="ChEBI" id="CHEBI:456215"/>
        <dbReference type="ChEBI" id="CHEBI:456216"/>
        <dbReference type="EC" id="2.7.1.20"/>
    </reaction>
</comment>
<comment type="cofactor">
    <cofactor evidence="1 11">
        <name>Mg(2+)</name>
        <dbReference type="ChEBI" id="CHEBI:18420"/>
    </cofactor>
</comment>
<evidence type="ECO:0000256" key="8">
    <source>
        <dbReference type="ARBA" id="ARBA00022777"/>
    </source>
</evidence>
<evidence type="ECO:0000256" key="3">
    <source>
        <dbReference type="ARBA" id="ARBA00010688"/>
    </source>
</evidence>
<dbReference type="Gene3D" id="3.30.1110.10">
    <property type="match status" value="1"/>
</dbReference>
<dbReference type="AlphaFoldDB" id="A0AAD5XE86"/>
<proteinExistence type="inferred from homology"/>
<dbReference type="FunFam" id="3.40.1190.20:FF:000014">
    <property type="entry name" value="ADO1p Adenosine kinase"/>
    <property type="match status" value="1"/>
</dbReference>
<dbReference type="CDD" id="cd01168">
    <property type="entry name" value="adenosine_kinase"/>
    <property type="match status" value="1"/>
</dbReference>
<dbReference type="GO" id="GO:0006166">
    <property type="term" value="P:purine ribonucleoside salvage"/>
    <property type="evidence" value="ECO:0007669"/>
    <property type="project" value="UniProtKB-KW"/>
</dbReference>
<keyword evidence="5 11" id="KW-0808">Transferase</keyword>
<evidence type="ECO:0000256" key="4">
    <source>
        <dbReference type="ARBA" id="ARBA00012119"/>
    </source>
</evidence>
<dbReference type="GO" id="GO:0044209">
    <property type="term" value="P:AMP salvage"/>
    <property type="evidence" value="ECO:0007669"/>
    <property type="project" value="UniProtKB-UniRule"/>
</dbReference>
<evidence type="ECO:0000259" key="13">
    <source>
        <dbReference type="Pfam" id="PF00294"/>
    </source>
</evidence>
<protein>
    <recommendedName>
        <fullName evidence="4 11">Adenosine kinase</fullName>
        <shortName evidence="11">AK</shortName>
        <ecNumber evidence="4 11">2.7.1.20</ecNumber>
    </recommendedName>
    <alternativeName>
        <fullName evidence="11">Adenosine 5'-phosphotransferase</fullName>
    </alternativeName>
</protein>
<dbReference type="PROSITE" id="PS00584">
    <property type="entry name" value="PFKB_KINASES_2"/>
    <property type="match status" value="1"/>
</dbReference>
<evidence type="ECO:0000256" key="1">
    <source>
        <dbReference type="ARBA" id="ARBA00001946"/>
    </source>
</evidence>
<keyword evidence="7 11" id="KW-0547">Nucleotide-binding</keyword>
<evidence type="ECO:0000313" key="14">
    <source>
        <dbReference type="EMBL" id="KAJ3113928.1"/>
    </source>
</evidence>
<evidence type="ECO:0000256" key="6">
    <source>
        <dbReference type="ARBA" id="ARBA00022726"/>
    </source>
</evidence>
<dbReference type="InterPro" id="IPR029056">
    <property type="entry name" value="Ribokinase-like"/>
</dbReference>
<dbReference type="GO" id="GO:0005524">
    <property type="term" value="F:ATP binding"/>
    <property type="evidence" value="ECO:0007669"/>
    <property type="project" value="UniProtKB-UniRule"/>
</dbReference>
<dbReference type="Pfam" id="PF00294">
    <property type="entry name" value="PfkB"/>
    <property type="match status" value="1"/>
</dbReference>
<keyword evidence="8 11" id="KW-0418">Kinase</keyword>
<dbReference type="PRINTS" id="PR00989">
    <property type="entry name" value="ADENOKINASE"/>
</dbReference>
<evidence type="ECO:0000256" key="2">
    <source>
        <dbReference type="ARBA" id="ARBA00004801"/>
    </source>
</evidence>
<feature type="compositionally biased region" description="Polar residues" evidence="12">
    <location>
        <begin position="8"/>
        <end position="29"/>
    </location>
</feature>
<sequence length="386" mass="41735">MASPGRVTRSSSKRNAPETTSERILSSSSAVKPARAKKAASVESMLPEYSLFGIENPLLDISAHVNSALLEKYELKANDAILAEEKHKGVYKDLEADHEVWYGAGGAAQNTLRGAQWLLPPKSTVYVGAVGKDANAEKLRSAAHSEGLRTEYMVDETLPTGVCGVLVTGQNRSLVTDLQAANSYKVSHLQSPEIWSLVENAKYFYVGGFFLTVSVESANLIAKHAAETGKVFAMNLSAPFIPQFFKEPLDGLAPYWDLIFGNESEALAYAESHGLETKEIVEIAKVLSKLPKVNETRKRTVIITQGRDPTIVAIDGEVTVFPVVEVSADKIVDTNGAGDAFTGGYLAAYVLGKDVKESVRAGQYVASEVIQQSGPTYPAKKNFEFN</sequence>
<comment type="caution">
    <text evidence="14">The sequence shown here is derived from an EMBL/GenBank/DDBJ whole genome shotgun (WGS) entry which is preliminary data.</text>
</comment>
<dbReference type="PANTHER" id="PTHR45769">
    <property type="entry name" value="ADENOSINE KINASE"/>
    <property type="match status" value="1"/>
</dbReference>
<evidence type="ECO:0000256" key="11">
    <source>
        <dbReference type="RuleBase" id="RU368116"/>
    </source>
</evidence>
<accession>A0AAD5XE86</accession>
<dbReference type="InterPro" id="IPR001805">
    <property type="entry name" value="Adenokinase"/>
</dbReference>
<evidence type="ECO:0000256" key="10">
    <source>
        <dbReference type="PIRSR" id="PIRSR601805-1"/>
    </source>
</evidence>
<dbReference type="GO" id="GO:0005829">
    <property type="term" value="C:cytosol"/>
    <property type="evidence" value="ECO:0007669"/>
    <property type="project" value="TreeGrafter"/>
</dbReference>
<dbReference type="InterPro" id="IPR002173">
    <property type="entry name" value="Carboh/pur_kinase_PfkB_CS"/>
</dbReference>
<comment type="function">
    <text evidence="11">ATP dependent phosphorylation of adenosine and other related nucleoside analogs to monophosphate derivatives.</text>
</comment>
<evidence type="ECO:0000256" key="9">
    <source>
        <dbReference type="ARBA" id="ARBA00022840"/>
    </source>
</evidence>
<dbReference type="SUPFAM" id="SSF53613">
    <property type="entry name" value="Ribokinase-like"/>
    <property type="match status" value="1"/>
</dbReference>
<name>A0AAD5XE86_9FUNG</name>
<dbReference type="GO" id="GO:0005634">
    <property type="term" value="C:nucleus"/>
    <property type="evidence" value="ECO:0007669"/>
    <property type="project" value="TreeGrafter"/>
</dbReference>
<feature type="region of interest" description="Disordered" evidence="12">
    <location>
        <begin position="1"/>
        <end position="29"/>
    </location>
</feature>
<keyword evidence="6 11" id="KW-0660">Purine salvage</keyword>
<dbReference type="EMBL" id="JADGJH010001409">
    <property type="protein sequence ID" value="KAJ3113928.1"/>
    <property type="molecule type" value="Genomic_DNA"/>
</dbReference>